<sequence>MVNRQQIYYWKCDRPFAFYSLITPHASVPDQDVEDALRTVLQIHFGDTSFTLQPAGGQGNHLTYLATHRGETYFLRLENGPEKDDYMDVEAAVLDRVRQTGVPTPAVFAVDASRSKVPFAYQILAFIDAPDLNALHKKGALNEGRIAHEIGVNLARWQQISPENFGPFDPELLRKTGRLTGLHESYRAYFRLNWEQHLDFLTNAQFLTNEESLDVQDLVDENDALLALKTGCLVHKDLALWNMLGTPDELKAVIDWDDTISGDPTDDLALLACFHSGDFIKAVLTGYQTIRELPEQFLPRFWLHLLRNMIVKAVIRVGAGYFDRQDDFFLIGAGSSGQSLKSFTKARIRTAMLGLQGHKTIADL</sequence>
<protein>
    <submittedName>
        <fullName evidence="2">Aminoglycoside phosphotransferase family protein</fullName>
    </submittedName>
</protein>
<dbReference type="Proteomes" id="UP000253383">
    <property type="component" value="Unassembled WGS sequence"/>
</dbReference>
<dbReference type="Gene3D" id="3.90.1200.10">
    <property type="match status" value="1"/>
</dbReference>
<dbReference type="OrthoDB" id="1099773at2"/>
<keyword evidence="2" id="KW-0808">Transferase</keyword>
<dbReference type="RefSeq" id="WP_114404149.1">
    <property type="nucleotide sequence ID" value="NZ_QOWE01000001.1"/>
</dbReference>
<keyword evidence="3" id="KW-1185">Reference proteome</keyword>
<reference evidence="2 3" key="1">
    <citation type="submission" date="2018-07" db="EMBL/GenBank/DDBJ databases">
        <title>Genome analysis of Larkinella rosea.</title>
        <authorList>
            <person name="Zhou Z."/>
            <person name="Wang G."/>
        </authorList>
    </citation>
    <scope>NUCLEOTIDE SEQUENCE [LARGE SCALE GENOMIC DNA]</scope>
    <source>
        <strain evidence="3">zzj9</strain>
    </source>
</reference>
<name>A0A368JXF1_9BACT</name>
<dbReference type="InterPro" id="IPR011009">
    <property type="entry name" value="Kinase-like_dom_sf"/>
</dbReference>
<proteinExistence type="predicted"/>
<gene>
    <name evidence="2" type="ORF">DUE52_01460</name>
</gene>
<accession>A0A368JXF1</accession>
<comment type="caution">
    <text evidence="2">The sequence shown here is derived from an EMBL/GenBank/DDBJ whole genome shotgun (WGS) entry which is preliminary data.</text>
</comment>
<dbReference type="PANTHER" id="PTHR21310">
    <property type="entry name" value="AMINOGLYCOSIDE PHOSPHOTRANSFERASE-RELATED-RELATED"/>
    <property type="match status" value="1"/>
</dbReference>
<dbReference type="InterPro" id="IPR051678">
    <property type="entry name" value="AGP_Transferase"/>
</dbReference>
<organism evidence="2 3">
    <name type="scientific">Larkinella punicea</name>
    <dbReference type="NCBI Taxonomy" id="2315727"/>
    <lineage>
        <taxon>Bacteria</taxon>
        <taxon>Pseudomonadati</taxon>
        <taxon>Bacteroidota</taxon>
        <taxon>Cytophagia</taxon>
        <taxon>Cytophagales</taxon>
        <taxon>Spirosomataceae</taxon>
        <taxon>Larkinella</taxon>
    </lineage>
</organism>
<evidence type="ECO:0000313" key="2">
    <source>
        <dbReference type="EMBL" id="RCR71616.1"/>
    </source>
</evidence>
<evidence type="ECO:0000313" key="3">
    <source>
        <dbReference type="Proteomes" id="UP000253383"/>
    </source>
</evidence>
<dbReference type="GO" id="GO:0016740">
    <property type="term" value="F:transferase activity"/>
    <property type="evidence" value="ECO:0007669"/>
    <property type="project" value="UniProtKB-KW"/>
</dbReference>
<evidence type="ECO:0000259" key="1">
    <source>
        <dbReference type="Pfam" id="PF01636"/>
    </source>
</evidence>
<dbReference type="InterPro" id="IPR002575">
    <property type="entry name" value="Aminoglycoside_PTrfase"/>
</dbReference>
<dbReference type="AlphaFoldDB" id="A0A368JXF1"/>
<dbReference type="SUPFAM" id="SSF56112">
    <property type="entry name" value="Protein kinase-like (PK-like)"/>
    <property type="match status" value="1"/>
</dbReference>
<dbReference type="Pfam" id="PF01636">
    <property type="entry name" value="APH"/>
    <property type="match status" value="1"/>
</dbReference>
<feature type="domain" description="Aminoglycoside phosphotransferase" evidence="1">
    <location>
        <begin position="54"/>
        <end position="288"/>
    </location>
</feature>
<dbReference type="PANTHER" id="PTHR21310:SF15">
    <property type="entry name" value="AMINOGLYCOSIDE PHOSPHOTRANSFERASE DOMAIN-CONTAINING PROTEIN"/>
    <property type="match status" value="1"/>
</dbReference>
<dbReference type="EMBL" id="QOWE01000001">
    <property type="protein sequence ID" value="RCR71616.1"/>
    <property type="molecule type" value="Genomic_DNA"/>
</dbReference>